<name>A0ABU3EX40_9ENTE</name>
<protein>
    <submittedName>
        <fullName evidence="2">Helix-turn-helix domain-containing protein</fullName>
    </submittedName>
</protein>
<dbReference type="Proteomes" id="UP001252875">
    <property type="component" value="Unassembled WGS sequence"/>
</dbReference>
<dbReference type="Gene3D" id="1.10.260.40">
    <property type="entry name" value="lambda repressor-like DNA-binding domains"/>
    <property type="match status" value="1"/>
</dbReference>
<dbReference type="CDD" id="cd00093">
    <property type="entry name" value="HTH_XRE"/>
    <property type="match status" value="1"/>
</dbReference>
<dbReference type="SUPFAM" id="SSF47413">
    <property type="entry name" value="lambda repressor-like DNA-binding domains"/>
    <property type="match status" value="1"/>
</dbReference>
<evidence type="ECO:0000313" key="3">
    <source>
        <dbReference type="Proteomes" id="UP001252875"/>
    </source>
</evidence>
<reference evidence="2 3" key="1">
    <citation type="submission" date="2023-03" db="EMBL/GenBank/DDBJ databases">
        <authorList>
            <person name="Shen W."/>
            <person name="Cai J."/>
        </authorList>
    </citation>
    <scope>NUCLEOTIDE SEQUENCE [LARGE SCALE GENOMIC DNA]</scope>
    <source>
        <strain evidence="2 3">D6-4</strain>
    </source>
</reference>
<dbReference type="RefSeq" id="WP_311822087.1">
    <property type="nucleotide sequence ID" value="NZ_JARPYF010000012.1"/>
</dbReference>
<comment type="caution">
    <text evidence="2">The sequence shown here is derived from an EMBL/GenBank/DDBJ whole genome shotgun (WGS) entry which is preliminary data.</text>
</comment>
<proteinExistence type="predicted"/>
<sequence length="58" mass="6631">MGTTLKKEVRIVLATKGKTQSWLAQHLGINEAQLSRILNGRDEPQKQIEKIRKFLEEG</sequence>
<dbReference type="Pfam" id="PF13443">
    <property type="entry name" value="HTH_26"/>
    <property type="match status" value="1"/>
</dbReference>
<keyword evidence="3" id="KW-1185">Reference proteome</keyword>
<dbReference type="InterPro" id="IPR001387">
    <property type="entry name" value="Cro/C1-type_HTH"/>
</dbReference>
<dbReference type="EMBL" id="JARPYI010000002">
    <property type="protein sequence ID" value="MDT2599441.1"/>
    <property type="molecule type" value="Genomic_DNA"/>
</dbReference>
<dbReference type="InterPro" id="IPR010982">
    <property type="entry name" value="Lambda_DNA-bd_dom_sf"/>
</dbReference>
<feature type="domain" description="HTH cro/C1-type" evidence="1">
    <location>
        <begin position="10"/>
        <end position="41"/>
    </location>
</feature>
<gene>
    <name evidence="2" type="ORF">P7D85_06615</name>
</gene>
<evidence type="ECO:0000313" key="2">
    <source>
        <dbReference type="EMBL" id="MDT2599441.1"/>
    </source>
</evidence>
<accession>A0ABU3EX40</accession>
<organism evidence="2 3">
    <name type="scientific">Enterococcus hulanensis</name>
    <dbReference type="NCBI Taxonomy" id="2559929"/>
    <lineage>
        <taxon>Bacteria</taxon>
        <taxon>Bacillati</taxon>
        <taxon>Bacillota</taxon>
        <taxon>Bacilli</taxon>
        <taxon>Lactobacillales</taxon>
        <taxon>Enterococcaceae</taxon>
        <taxon>Enterococcus</taxon>
    </lineage>
</organism>
<evidence type="ECO:0000259" key="1">
    <source>
        <dbReference type="Pfam" id="PF13443"/>
    </source>
</evidence>